<dbReference type="Pfam" id="PF00484">
    <property type="entry name" value="Pro_CA"/>
    <property type="match status" value="1"/>
</dbReference>
<dbReference type="AlphaFoldDB" id="A0A5N6J826"/>
<keyword evidence="5" id="KW-0456">Lyase</keyword>
<comment type="catalytic activity">
    <reaction evidence="5">
        <text>hydrogencarbonate + H(+) = CO2 + H2O</text>
        <dbReference type="Rhea" id="RHEA:10748"/>
        <dbReference type="ChEBI" id="CHEBI:15377"/>
        <dbReference type="ChEBI" id="CHEBI:15378"/>
        <dbReference type="ChEBI" id="CHEBI:16526"/>
        <dbReference type="ChEBI" id="CHEBI:17544"/>
        <dbReference type="EC" id="4.2.1.1"/>
    </reaction>
</comment>
<evidence type="ECO:0000313" key="6">
    <source>
        <dbReference type="EMBL" id="KAB8274808.1"/>
    </source>
</evidence>
<feature type="binding site" evidence="4">
    <location>
        <position position="40"/>
    </location>
    <ligand>
        <name>Zn(2+)</name>
        <dbReference type="ChEBI" id="CHEBI:29105"/>
    </ligand>
</feature>
<gene>
    <name evidence="6" type="ORF">BDV30DRAFT_225444</name>
</gene>
<organism evidence="6 7">
    <name type="scientific">Aspergillus minisclerotigenes</name>
    <dbReference type="NCBI Taxonomy" id="656917"/>
    <lineage>
        <taxon>Eukaryota</taxon>
        <taxon>Fungi</taxon>
        <taxon>Dikarya</taxon>
        <taxon>Ascomycota</taxon>
        <taxon>Pezizomycotina</taxon>
        <taxon>Eurotiomycetes</taxon>
        <taxon>Eurotiomycetidae</taxon>
        <taxon>Eurotiales</taxon>
        <taxon>Aspergillaceae</taxon>
        <taxon>Aspergillus</taxon>
        <taxon>Aspergillus subgen. Circumdati</taxon>
    </lineage>
</organism>
<comment type="function">
    <text evidence="5">Reversible hydration of carbon dioxide.</text>
</comment>
<dbReference type="Gene3D" id="3.40.1050.10">
    <property type="entry name" value="Carbonic anhydrase"/>
    <property type="match status" value="1"/>
</dbReference>
<feature type="binding site" evidence="4">
    <location>
        <position position="92"/>
    </location>
    <ligand>
        <name>Zn(2+)</name>
        <dbReference type="ChEBI" id="CHEBI:29105"/>
    </ligand>
</feature>
<sequence>MRMLIGLIRKLEVANAEYAASFNKGDLQLPPKRKVAIVACMDARLDPARALGLEEGDAHVIRNAGGRVADALRSIIISQQLLGTREIVNVHHTDCGMLTFTDEVIGGKIRSDLGQDADHIAFLPFGDLKQSVLDDMKVLRASPLVLDVPITGFLYEVETGKVARVEENL</sequence>
<evidence type="ECO:0000256" key="4">
    <source>
        <dbReference type="PIRSR" id="PIRSR601765-1"/>
    </source>
</evidence>
<reference evidence="6 7" key="1">
    <citation type="submission" date="2019-04" db="EMBL/GenBank/DDBJ databases">
        <title>Fungal friends and foes A comparative genomics study of 23 Aspergillus species from section Flavi.</title>
        <authorList>
            <consortium name="DOE Joint Genome Institute"/>
            <person name="Kjaerbolling I."/>
            <person name="Vesth T.C."/>
            <person name="Frisvad J.C."/>
            <person name="Nybo J.L."/>
            <person name="Theobald S."/>
            <person name="Kildgaard S."/>
            <person name="Petersen T.I."/>
            <person name="Kuo A."/>
            <person name="Sato A."/>
            <person name="Lyhne E.K."/>
            <person name="Kogle M.E."/>
            <person name="Wiebenga A."/>
            <person name="Kun R.S."/>
            <person name="Lubbers R.J."/>
            <person name="Makela M.R."/>
            <person name="Barry K."/>
            <person name="Chovatia M."/>
            <person name="Clum A."/>
            <person name="Daum C."/>
            <person name="Haridas S."/>
            <person name="He G."/>
            <person name="LaButti K."/>
            <person name="Lipzen A."/>
            <person name="Mondo S."/>
            <person name="Pangilinan J."/>
            <person name="Riley R."/>
            <person name="Salamov A."/>
            <person name="Simmons B.A."/>
            <person name="Magnuson J.K."/>
            <person name="Henrissat B."/>
            <person name="Mortensen U.H."/>
            <person name="Larsen T.O."/>
            <person name="De vries R.P."/>
            <person name="Grigoriev I.V."/>
            <person name="Machida M."/>
            <person name="Baker S.E."/>
            <person name="Andersen M.R."/>
        </authorList>
    </citation>
    <scope>NUCLEOTIDE SEQUENCE [LARGE SCALE GENOMIC DNA]</scope>
    <source>
        <strain evidence="6 7">CBS 117635</strain>
    </source>
</reference>
<dbReference type="SMART" id="SM00947">
    <property type="entry name" value="Pro_CA"/>
    <property type="match status" value="1"/>
</dbReference>
<keyword evidence="3 4" id="KW-0862">Zinc</keyword>
<proteinExistence type="inferred from homology"/>
<name>A0A5N6J826_9EURO</name>
<evidence type="ECO:0000256" key="3">
    <source>
        <dbReference type="ARBA" id="ARBA00022833"/>
    </source>
</evidence>
<dbReference type="InterPro" id="IPR036874">
    <property type="entry name" value="Carbonic_anhydrase_sf"/>
</dbReference>
<keyword evidence="7" id="KW-1185">Reference proteome</keyword>
<keyword evidence="2 4" id="KW-0479">Metal-binding</keyword>
<evidence type="ECO:0000256" key="1">
    <source>
        <dbReference type="ARBA" id="ARBA00006217"/>
    </source>
</evidence>
<comment type="cofactor">
    <cofactor evidence="4">
        <name>Zn(2+)</name>
        <dbReference type="ChEBI" id="CHEBI:29105"/>
    </cofactor>
    <text evidence="4">Binds 1 zinc ion per subunit.</text>
</comment>
<feature type="binding site" evidence="4">
    <location>
        <position position="42"/>
    </location>
    <ligand>
        <name>Zn(2+)</name>
        <dbReference type="ChEBI" id="CHEBI:29105"/>
    </ligand>
</feature>
<comment type="similarity">
    <text evidence="1 5">Belongs to the beta-class carbonic anhydrase family.</text>
</comment>
<dbReference type="Proteomes" id="UP000326289">
    <property type="component" value="Unassembled WGS sequence"/>
</dbReference>
<accession>A0A5N6J826</accession>
<dbReference type="EMBL" id="ML732785">
    <property type="protein sequence ID" value="KAB8274808.1"/>
    <property type="molecule type" value="Genomic_DNA"/>
</dbReference>
<dbReference type="InterPro" id="IPR001765">
    <property type="entry name" value="Carbonic_anhydrase"/>
</dbReference>
<dbReference type="GO" id="GO:0008270">
    <property type="term" value="F:zinc ion binding"/>
    <property type="evidence" value="ECO:0007669"/>
    <property type="project" value="UniProtKB-UniRule"/>
</dbReference>
<dbReference type="PANTHER" id="PTHR43175:SF3">
    <property type="entry name" value="CARBON DISULFIDE HYDROLASE"/>
    <property type="match status" value="1"/>
</dbReference>
<dbReference type="GO" id="GO:0004089">
    <property type="term" value="F:carbonate dehydratase activity"/>
    <property type="evidence" value="ECO:0007669"/>
    <property type="project" value="UniProtKB-UniRule"/>
</dbReference>
<protein>
    <recommendedName>
        <fullName evidence="5">Carbonic anhydrase</fullName>
        <ecNumber evidence="5">4.2.1.1</ecNumber>
    </recommendedName>
    <alternativeName>
        <fullName evidence="5">Carbonate dehydratase</fullName>
    </alternativeName>
</protein>
<feature type="binding site" evidence="4">
    <location>
        <position position="95"/>
    </location>
    <ligand>
        <name>Zn(2+)</name>
        <dbReference type="ChEBI" id="CHEBI:29105"/>
    </ligand>
</feature>
<dbReference type="CDD" id="cd03379">
    <property type="entry name" value="beta_CA_cladeD"/>
    <property type="match status" value="1"/>
</dbReference>
<dbReference type="SUPFAM" id="SSF53056">
    <property type="entry name" value="beta-carbonic anhydrase, cab"/>
    <property type="match status" value="1"/>
</dbReference>
<evidence type="ECO:0000256" key="2">
    <source>
        <dbReference type="ARBA" id="ARBA00022723"/>
    </source>
</evidence>
<dbReference type="PANTHER" id="PTHR43175">
    <property type="entry name" value="CARBONIC ANHYDRASE"/>
    <property type="match status" value="1"/>
</dbReference>
<evidence type="ECO:0000256" key="5">
    <source>
        <dbReference type="RuleBase" id="RU003956"/>
    </source>
</evidence>
<evidence type="ECO:0000313" key="7">
    <source>
        <dbReference type="Proteomes" id="UP000326289"/>
    </source>
</evidence>
<dbReference type="EC" id="4.2.1.1" evidence="5"/>